<dbReference type="InterPro" id="IPR005265">
    <property type="entry name" value="HemJ-like"/>
</dbReference>
<name>A0ABW4S4H1_9RHOB</name>
<feature type="transmembrane region" description="Helical" evidence="1">
    <location>
        <begin position="52"/>
        <end position="75"/>
    </location>
</feature>
<comment type="caution">
    <text evidence="2">The sequence shown here is derived from an EMBL/GenBank/DDBJ whole genome shotgun (WGS) entry which is preliminary data.</text>
</comment>
<evidence type="ECO:0000313" key="2">
    <source>
        <dbReference type="EMBL" id="MFD1911542.1"/>
    </source>
</evidence>
<sequence>MTWDIVLWLTKFAHVSAIALWAGGMIVLPFLFRQRSHVEGDEEHRLHRLTRFLYVTLMSPAAFIAVGTGIGLIFLRETFVEWFSLKLAAVGVLAGMHVLSGLLVLKLFDTDERVKFGWPRTWVMTVVNLGAVGAILFLVLAKPGLDANRIAEIFAPGALRELVMPLIASVTR</sequence>
<protein>
    <submittedName>
        <fullName evidence="2">CopD family protein</fullName>
    </submittedName>
</protein>
<dbReference type="Proteomes" id="UP001597353">
    <property type="component" value="Unassembled WGS sequence"/>
</dbReference>
<feature type="transmembrane region" description="Helical" evidence="1">
    <location>
        <begin position="120"/>
        <end position="141"/>
    </location>
</feature>
<feature type="transmembrane region" description="Helical" evidence="1">
    <location>
        <begin position="12"/>
        <end position="32"/>
    </location>
</feature>
<feature type="transmembrane region" description="Helical" evidence="1">
    <location>
        <begin position="87"/>
        <end position="108"/>
    </location>
</feature>
<dbReference type="RefSeq" id="WP_390259869.1">
    <property type="nucleotide sequence ID" value="NZ_JBHUGH010000003.1"/>
</dbReference>
<keyword evidence="1" id="KW-1133">Transmembrane helix</keyword>
<dbReference type="Pfam" id="PF03653">
    <property type="entry name" value="UPF0093"/>
    <property type="match status" value="1"/>
</dbReference>
<reference evidence="3" key="1">
    <citation type="journal article" date="2019" name="Int. J. Syst. Evol. Microbiol.">
        <title>The Global Catalogue of Microorganisms (GCM) 10K type strain sequencing project: providing services to taxonomists for standard genome sequencing and annotation.</title>
        <authorList>
            <consortium name="The Broad Institute Genomics Platform"/>
            <consortium name="The Broad Institute Genome Sequencing Center for Infectious Disease"/>
            <person name="Wu L."/>
            <person name="Ma J."/>
        </authorList>
    </citation>
    <scope>NUCLEOTIDE SEQUENCE [LARGE SCALE GENOMIC DNA]</scope>
    <source>
        <strain evidence="3">CGMCC 4.7242</strain>
    </source>
</reference>
<keyword evidence="1" id="KW-0812">Transmembrane</keyword>
<proteinExistence type="predicted"/>
<keyword evidence="1" id="KW-0472">Membrane</keyword>
<gene>
    <name evidence="2" type="ORF">ACFSGJ_04855</name>
</gene>
<keyword evidence="3" id="KW-1185">Reference proteome</keyword>
<dbReference type="EMBL" id="JBHUGH010000003">
    <property type="protein sequence ID" value="MFD1911542.1"/>
    <property type="molecule type" value="Genomic_DNA"/>
</dbReference>
<evidence type="ECO:0000313" key="3">
    <source>
        <dbReference type="Proteomes" id="UP001597353"/>
    </source>
</evidence>
<evidence type="ECO:0000256" key="1">
    <source>
        <dbReference type="SAM" id="Phobius"/>
    </source>
</evidence>
<accession>A0ABW4S4H1</accession>
<organism evidence="2 3">
    <name type="scientific">Halodurantibacterium flavum</name>
    <dbReference type="NCBI Taxonomy" id="1382802"/>
    <lineage>
        <taxon>Bacteria</taxon>
        <taxon>Pseudomonadati</taxon>
        <taxon>Pseudomonadota</taxon>
        <taxon>Alphaproteobacteria</taxon>
        <taxon>Rhodobacterales</taxon>
        <taxon>Paracoccaceae</taxon>
        <taxon>Halodurantibacterium</taxon>
    </lineage>
</organism>